<gene>
    <name evidence="1" type="ORF">BaRGS_00025686</name>
</gene>
<sequence length="95" mass="10409">MSKINKGHDNNWADVGIWQTAGQNDQFLQCVARPKVFANITHQYISEQQGFSLKFAEGCGATARDSNNAPMTCVSNSETDNTLAKLGYVSKILVL</sequence>
<organism evidence="1 2">
    <name type="scientific">Batillaria attramentaria</name>
    <dbReference type="NCBI Taxonomy" id="370345"/>
    <lineage>
        <taxon>Eukaryota</taxon>
        <taxon>Metazoa</taxon>
        <taxon>Spiralia</taxon>
        <taxon>Lophotrochozoa</taxon>
        <taxon>Mollusca</taxon>
        <taxon>Gastropoda</taxon>
        <taxon>Caenogastropoda</taxon>
        <taxon>Sorbeoconcha</taxon>
        <taxon>Cerithioidea</taxon>
        <taxon>Batillariidae</taxon>
        <taxon>Batillaria</taxon>
    </lineage>
</organism>
<name>A0ABD0K7N9_9CAEN</name>
<reference evidence="1 2" key="1">
    <citation type="journal article" date="2023" name="Sci. Data">
        <title>Genome assembly of the Korean intertidal mud-creeper Batillaria attramentaria.</title>
        <authorList>
            <person name="Patra A.K."/>
            <person name="Ho P.T."/>
            <person name="Jun S."/>
            <person name="Lee S.J."/>
            <person name="Kim Y."/>
            <person name="Won Y.J."/>
        </authorList>
    </citation>
    <scope>NUCLEOTIDE SEQUENCE [LARGE SCALE GENOMIC DNA]</scope>
    <source>
        <strain evidence="1">Wonlab-2016</strain>
    </source>
</reference>
<protein>
    <submittedName>
        <fullName evidence="1">Uncharacterized protein</fullName>
    </submittedName>
</protein>
<comment type="caution">
    <text evidence="1">The sequence shown here is derived from an EMBL/GenBank/DDBJ whole genome shotgun (WGS) entry which is preliminary data.</text>
</comment>
<evidence type="ECO:0000313" key="2">
    <source>
        <dbReference type="Proteomes" id="UP001519460"/>
    </source>
</evidence>
<dbReference type="EMBL" id="JACVVK020000234">
    <property type="protein sequence ID" value="KAK7483023.1"/>
    <property type="molecule type" value="Genomic_DNA"/>
</dbReference>
<accession>A0ABD0K7N9</accession>
<dbReference type="Proteomes" id="UP001519460">
    <property type="component" value="Unassembled WGS sequence"/>
</dbReference>
<dbReference type="AlphaFoldDB" id="A0ABD0K7N9"/>
<evidence type="ECO:0000313" key="1">
    <source>
        <dbReference type="EMBL" id="KAK7483023.1"/>
    </source>
</evidence>
<proteinExistence type="predicted"/>
<keyword evidence="2" id="KW-1185">Reference proteome</keyword>